<dbReference type="PANTHER" id="PTHR45632">
    <property type="entry name" value="LD33804P"/>
    <property type="match status" value="1"/>
</dbReference>
<keyword evidence="2" id="KW-0677">Repeat</keyword>
<sequence>MFQAREQFKQLTYEQIYQELSCDTLEMNTYNEYDLFTMACAWIEADLTEREKYTVELFQQIRFMLMTPEELCDHVRKHELINR</sequence>
<dbReference type="Gene3D" id="1.25.40.420">
    <property type="match status" value="1"/>
</dbReference>
<accession>A0A8S2SE48</accession>
<evidence type="ECO:0000313" key="4">
    <source>
        <dbReference type="EMBL" id="CAF4225539.1"/>
    </source>
</evidence>
<protein>
    <recommendedName>
        <fullName evidence="3">BACK domain-containing protein</fullName>
    </recommendedName>
</protein>
<evidence type="ECO:0000256" key="2">
    <source>
        <dbReference type="ARBA" id="ARBA00022737"/>
    </source>
</evidence>
<organism evidence="4 5">
    <name type="scientific">Rotaria magnacalcarata</name>
    <dbReference type="NCBI Taxonomy" id="392030"/>
    <lineage>
        <taxon>Eukaryota</taxon>
        <taxon>Metazoa</taxon>
        <taxon>Spiralia</taxon>
        <taxon>Gnathifera</taxon>
        <taxon>Rotifera</taxon>
        <taxon>Eurotatoria</taxon>
        <taxon>Bdelloidea</taxon>
        <taxon>Philodinida</taxon>
        <taxon>Philodinidae</taxon>
        <taxon>Rotaria</taxon>
    </lineage>
</organism>
<reference evidence="4" key="1">
    <citation type="submission" date="2021-02" db="EMBL/GenBank/DDBJ databases">
        <authorList>
            <person name="Nowell W R."/>
        </authorList>
    </citation>
    <scope>NUCLEOTIDE SEQUENCE</scope>
</reference>
<name>A0A8S2SE48_9BILA</name>
<evidence type="ECO:0000256" key="1">
    <source>
        <dbReference type="ARBA" id="ARBA00022441"/>
    </source>
</evidence>
<comment type="caution">
    <text evidence="4">The sequence shown here is derived from an EMBL/GenBank/DDBJ whole genome shotgun (WGS) entry which is preliminary data.</text>
</comment>
<proteinExistence type="predicted"/>
<dbReference type="PANTHER" id="PTHR45632:SF3">
    <property type="entry name" value="KELCH-LIKE PROTEIN 32"/>
    <property type="match status" value="1"/>
</dbReference>
<evidence type="ECO:0000259" key="3">
    <source>
        <dbReference type="Pfam" id="PF07707"/>
    </source>
</evidence>
<dbReference type="AlphaFoldDB" id="A0A8S2SE48"/>
<feature type="domain" description="BACK" evidence="3">
    <location>
        <begin position="5"/>
        <end position="75"/>
    </location>
</feature>
<dbReference type="InterPro" id="IPR011705">
    <property type="entry name" value="BACK"/>
</dbReference>
<dbReference type="Proteomes" id="UP000676336">
    <property type="component" value="Unassembled WGS sequence"/>
</dbReference>
<feature type="non-terminal residue" evidence="4">
    <location>
        <position position="83"/>
    </location>
</feature>
<dbReference type="EMBL" id="CAJOBI010022561">
    <property type="protein sequence ID" value="CAF4225539.1"/>
    <property type="molecule type" value="Genomic_DNA"/>
</dbReference>
<dbReference type="Pfam" id="PF07707">
    <property type="entry name" value="BACK"/>
    <property type="match status" value="1"/>
</dbReference>
<gene>
    <name evidence="4" type="ORF">SMN809_LOCUS22908</name>
</gene>
<evidence type="ECO:0000313" key="5">
    <source>
        <dbReference type="Proteomes" id="UP000676336"/>
    </source>
</evidence>
<keyword evidence="1" id="KW-0880">Kelch repeat</keyword>